<feature type="region of interest" description="Disordered" evidence="2">
    <location>
        <begin position="1"/>
        <end position="31"/>
    </location>
</feature>
<sequence length="1143" mass="129928">MEGSGASIFSDGAELATRGMDSADEEPETSNVIETVEEPKLPSALQDILQRLEGKGEPLRRHPNFSAINVREFFPCRAPRSVTGWRSQVRLRVLEAIGNCNTFEVLEVREICDGDISSLTASEWEIVLRGFMSSTILQTIIIRSIAWAWGSDDMESFCLQLGRILNSSSVTELYIEDCRLSARCLLNLASGLRGNCESKLEKLHLQNAWWDSSAGKHVAEVINSAPLLQTLILQGDSQMDDEAVGMLSQALIKSSSLKQLELNSVKWGAALLLTALARDNGNLSIERLHLRGVDMDGRGDCLRQLLTSYLKELRLYWLQMRPEDWQQLGEVIRDKAIATTIYVEFPLGYDDNYEWKSIEALACATTSDVKDPTVELDLKIWSGLDGYELSLNLLGRVLRGEVKSVESLHIERHSRQWGDRFESINEDRLKSILSMNGNTGETSVLKRLGFSGHYKDVLKYLLPCLRGNTSLTHLDLRYSDLDDETFRDLMSLLQVNLTLQEIDVRKTSWDSAGKEAQIQEALKQNQKRAVYMSVFIEAKLAFGDAKAGRLFLCGSPLADLCFKVEDPSQYFIPSFLPEHASTEKQTPQALAWKNRDETTQFVGIRIQCQDEITMSLTAAFFPCFQIFMRRKLISEMNVSKKNVNFSRHYLQFFFDGYEIYVEQGTSHKYVDVLMLRSMHKSRSEALQYMMKYIVEELISFCASSKGCPGVALVLGVIQTHCVKMLVPSDLRGAILIDELKSNFIRRSNEKLERIPPDELHLVEWEKLLNYEHSWPSIDRHTPVISERAKDLLRESDVEAVVNEIRQKQMQQLESWQQSLIQQMESRQQRLIQQLESLQEGLKEVNKDLIHSYPENENMVTNSNFADVKDSNRSSSRCLSQESSSVEDPNTRLILESIYVVGNKVDRVEKKVDGVDERLRSVQSILQRLEMKILSLQQELQSTLSDFTSKVDRIVKYSHSFQKPLLPKQPYITDDVGVFHRMNAALNAGTTVRLHLMCESSTGFHKVKDQEGLKIRVDRYNSSWIGKTIEISYKIMYYAAKAGLDVTLGLGQAIPDLADLRSNIVKLVGISDSDRRAVLKGGESMELQEAWLRIQQTLAPELRDSYSANFKLYQVKYVSLELGGHAWVCEECMDKGFRSGILTY</sequence>
<dbReference type="PANTHER" id="PTHR47679">
    <property type="entry name" value="PROTEIN TORNADO 1"/>
    <property type="match status" value="1"/>
</dbReference>
<protein>
    <submittedName>
        <fullName evidence="3">Uncharacterized protein</fullName>
    </submittedName>
</protein>
<dbReference type="AlphaFoldDB" id="A0A176WEB9"/>
<accession>A0A176WEB9</accession>
<dbReference type="InterPro" id="IPR032675">
    <property type="entry name" value="LRR_dom_sf"/>
</dbReference>
<evidence type="ECO:0000256" key="2">
    <source>
        <dbReference type="SAM" id="MobiDB-lite"/>
    </source>
</evidence>
<feature type="coiled-coil region" evidence="1">
    <location>
        <begin position="820"/>
        <end position="847"/>
    </location>
</feature>
<keyword evidence="1" id="KW-0175">Coiled coil</keyword>
<comment type="caution">
    <text evidence="3">The sequence shown here is derived from an EMBL/GenBank/DDBJ whole genome shotgun (WGS) entry which is preliminary data.</text>
</comment>
<keyword evidence="4" id="KW-1185">Reference proteome</keyword>
<name>A0A176WEB9_MARPO</name>
<dbReference type="SUPFAM" id="SSF52047">
    <property type="entry name" value="RNI-like"/>
    <property type="match status" value="1"/>
</dbReference>
<gene>
    <name evidence="3" type="ORF">AXG93_1037s1010</name>
</gene>
<evidence type="ECO:0000313" key="4">
    <source>
        <dbReference type="Proteomes" id="UP000077202"/>
    </source>
</evidence>
<dbReference type="Gene3D" id="3.80.10.10">
    <property type="entry name" value="Ribonuclease Inhibitor"/>
    <property type="match status" value="2"/>
</dbReference>
<reference evidence="3" key="1">
    <citation type="submission" date="2016-03" db="EMBL/GenBank/DDBJ databases">
        <title>Mechanisms controlling the formation of the plant cell surface in tip-growing cells are functionally conserved among land plants.</title>
        <authorList>
            <person name="Honkanen S."/>
            <person name="Jones V.A."/>
            <person name="Morieri G."/>
            <person name="Champion C."/>
            <person name="Hetherington A.J."/>
            <person name="Kelly S."/>
            <person name="Saint-Marcoux D."/>
            <person name="Proust H."/>
            <person name="Prescott H."/>
            <person name="Dolan L."/>
        </authorList>
    </citation>
    <scope>NUCLEOTIDE SEQUENCE [LARGE SCALE GENOMIC DNA]</scope>
    <source>
        <tissue evidence="3">Whole gametophyte</tissue>
    </source>
</reference>
<dbReference type="Proteomes" id="UP000077202">
    <property type="component" value="Unassembled WGS sequence"/>
</dbReference>
<organism evidence="3 4">
    <name type="scientific">Marchantia polymorpha subsp. ruderalis</name>
    <dbReference type="NCBI Taxonomy" id="1480154"/>
    <lineage>
        <taxon>Eukaryota</taxon>
        <taxon>Viridiplantae</taxon>
        <taxon>Streptophyta</taxon>
        <taxon>Embryophyta</taxon>
        <taxon>Marchantiophyta</taxon>
        <taxon>Marchantiopsida</taxon>
        <taxon>Marchantiidae</taxon>
        <taxon>Marchantiales</taxon>
        <taxon>Marchantiaceae</taxon>
        <taxon>Marchantia</taxon>
    </lineage>
</organism>
<dbReference type="PANTHER" id="PTHR47679:SF1">
    <property type="entry name" value="PROTEIN TORNADO 1"/>
    <property type="match status" value="1"/>
</dbReference>
<proteinExistence type="predicted"/>
<evidence type="ECO:0000256" key="1">
    <source>
        <dbReference type="SAM" id="Coils"/>
    </source>
</evidence>
<feature type="coiled-coil region" evidence="1">
    <location>
        <begin position="918"/>
        <end position="945"/>
    </location>
</feature>
<evidence type="ECO:0000313" key="3">
    <source>
        <dbReference type="EMBL" id="OAE30615.1"/>
    </source>
</evidence>
<dbReference type="EMBL" id="LVLJ01001284">
    <property type="protein sequence ID" value="OAE30615.1"/>
    <property type="molecule type" value="Genomic_DNA"/>
</dbReference>